<evidence type="ECO:0000256" key="4">
    <source>
        <dbReference type="ARBA" id="ARBA00022989"/>
    </source>
</evidence>
<dbReference type="EMBL" id="JACHGT010000003">
    <property type="protein sequence ID" value="MBB6033592.1"/>
    <property type="molecule type" value="Genomic_DNA"/>
</dbReference>
<dbReference type="InterPro" id="IPR003838">
    <property type="entry name" value="ABC3_permease_C"/>
</dbReference>
<feature type="transmembrane region" description="Helical" evidence="7">
    <location>
        <begin position="422"/>
        <end position="444"/>
    </location>
</feature>
<evidence type="ECO:0000259" key="9">
    <source>
        <dbReference type="Pfam" id="PF12704"/>
    </source>
</evidence>
<dbReference type="RefSeq" id="WP_184786490.1">
    <property type="nucleotide sequence ID" value="NZ_BONT01000014.1"/>
</dbReference>
<comment type="subcellular location">
    <subcellularLocation>
        <location evidence="1">Cell membrane</location>
        <topology evidence="1">Multi-pass membrane protein</topology>
    </subcellularLocation>
</comment>
<keyword evidence="2" id="KW-1003">Cell membrane</keyword>
<keyword evidence="11" id="KW-1185">Reference proteome</keyword>
<evidence type="ECO:0000256" key="1">
    <source>
        <dbReference type="ARBA" id="ARBA00004651"/>
    </source>
</evidence>
<dbReference type="GO" id="GO:0022857">
    <property type="term" value="F:transmembrane transporter activity"/>
    <property type="evidence" value="ECO:0007669"/>
    <property type="project" value="TreeGrafter"/>
</dbReference>
<accession>A0A841FJ61</accession>
<dbReference type="PANTHER" id="PTHR30572">
    <property type="entry name" value="MEMBRANE COMPONENT OF TRANSPORTER-RELATED"/>
    <property type="match status" value="1"/>
</dbReference>
<feature type="domain" description="MacB-like periplasmic core" evidence="9">
    <location>
        <begin position="420"/>
        <end position="622"/>
    </location>
</feature>
<organism evidence="10 11">
    <name type="scientific">Phytomonospora endophytica</name>
    <dbReference type="NCBI Taxonomy" id="714109"/>
    <lineage>
        <taxon>Bacteria</taxon>
        <taxon>Bacillati</taxon>
        <taxon>Actinomycetota</taxon>
        <taxon>Actinomycetes</taxon>
        <taxon>Micromonosporales</taxon>
        <taxon>Micromonosporaceae</taxon>
        <taxon>Phytomonospora</taxon>
    </lineage>
</organism>
<reference evidence="10 11" key="1">
    <citation type="submission" date="2020-08" db="EMBL/GenBank/DDBJ databases">
        <title>Genomic Encyclopedia of Type Strains, Phase IV (KMG-IV): sequencing the most valuable type-strain genomes for metagenomic binning, comparative biology and taxonomic classification.</title>
        <authorList>
            <person name="Goeker M."/>
        </authorList>
    </citation>
    <scope>NUCLEOTIDE SEQUENCE [LARGE SCALE GENOMIC DNA]</scope>
    <source>
        <strain evidence="10 11">YIM 65646</strain>
    </source>
</reference>
<feature type="domain" description="ABC3 transporter permease C-terminal" evidence="8">
    <location>
        <begin position="650"/>
        <end position="770"/>
    </location>
</feature>
<dbReference type="Pfam" id="PF12704">
    <property type="entry name" value="MacB_PCD"/>
    <property type="match status" value="1"/>
</dbReference>
<evidence type="ECO:0000256" key="3">
    <source>
        <dbReference type="ARBA" id="ARBA00022692"/>
    </source>
</evidence>
<evidence type="ECO:0000256" key="5">
    <source>
        <dbReference type="ARBA" id="ARBA00023136"/>
    </source>
</evidence>
<name>A0A841FJ61_9ACTN</name>
<gene>
    <name evidence="10" type="ORF">HNR73_001442</name>
</gene>
<feature type="transmembrane region" description="Helical" evidence="7">
    <location>
        <begin position="343"/>
        <end position="365"/>
    </location>
</feature>
<dbReference type="Proteomes" id="UP000548476">
    <property type="component" value="Unassembled WGS sequence"/>
</dbReference>
<evidence type="ECO:0000256" key="7">
    <source>
        <dbReference type="SAM" id="Phobius"/>
    </source>
</evidence>
<keyword evidence="5 7" id="KW-0472">Membrane</keyword>
<dbReference type="Pfam" id="PF02687">
    <property type="entry name" value="FtsX"/>
    <property type="match status" value="2"/>
</dbReference>
<evidence type="ECO:0000256" key="2">
    <source>
        <dbReference type="ARBA" id="ARBA00022475"/>
    </source>
</evidence>
<comment type="caution">
    <text evidence="10">The sequence shown here is derived from an EMBL/GenBank/DDBJ whole genome shotgun (WGS) entry which is preliminary data.</text>
</comment>
<feature type="transmembrane region" description="Helical" evidence="7">
    <location>
        <begin position="742"/>
        <end position="761"/>
    </location>
</feature>
<dbReference type="GO" id="GO:0005886">
    <property type="term" value="C:plasma membrane"/>
    <property type="evidence" value="ECO:0007669"/>
    <property type="project" value="UniProtKB-SubCell"/>
</dbReference>
<feature type="transmembrane region" description="Helical" evidence="7">
    <location>
        <begin position="649"/>
        <end position="669"/>
    </location>
</feature>
<feature type="domain" description="ABC3 transporter permease C-terminal" evidence="8">
    <location>
        <begin position="257"/>
        <end position="373"/>
    </location>
</feature>
<dbReference type="InterPro" id="IPR025857">
    <property type="entry name" value="MacB_PCD"/>
</dbReference>
<evidence type="ECO:0000313" key="11">
    <source>
        <dbReference type="Proteomes" id="UP000548476"/>
    </source>
</evidence>
<keyword evidence="3 7" id="KW-0812">Transmembrane</keyword>
<keyword evidence="4 7" id="KW-1133">Transmembrane helix</keyword>
<sequence>MKAVWRAARAAVRRRRLQTVVIGLVLTFTTATIVLALALLESSVAPFDRAFEAQRGAHAVVAFDPAVVSAAELAATAELPGVKAVAGPFGQTVVATPPGNELRVPGFGGGRATLVGRPAPDGSVDEPDLWSGRWATAPGEVVLNVLPPYGNGRAPEGDPRPIVVPGGPTLTIVGYASSLSATADGWVSPEQMDALAPTATQMLYRFDDSASQADVDAGMAAVAGALPGGAVLAEQSYLTVKDAVVSGTGQYMPFLVAFGLLGLAVAILIVANVISGAVVSGFRHIGVLKAIGFTPRQVVAVYLVMVSVPAVAGAVVGTVIGHFGSQPLLTTAFRGVGLGEVVINPWVDVVAVVGMPLLVLLAALLPALRAHRLPAAQAISAGSAPRPGRGRRAQLWLSGTRLPRSVSLGLGLPLVRPARTSLTMAAVVLGVMTVTFASGLVASVTEYAKVADRSEAVQVYAHPVDPEAAERMDSESVRATMAGLPGAANVVAEVFIPVSALGYAQGVDIEFIQGETAGMGYTEQLVGGRWIEAPGEVVFSSKLLRQLGKDVGEHVTLTLNGGRKDVLIVGRMMGGVLDNAYADWDLLAELAPGHEVRPDWITYQVQLDEGTDVEGYLAAVRAAEPGLRPEANAGLGQYTVTVISLSTTLTLVLGTVAALGVFNTVVLNARERRRDLGMLKSIGMTPRQVVAMMVTSMAALGVVGGIAGVLLGILVHRQVVPIMGEASQIELPPVLLDVWRPLSLTLLSTAGVAIAVFGAYIPARSAARLPIAEVLHNE</sequence>
<feature type="transmembrane region" description="Helical" evidence="7">
    <location>
        <begin position="689"/>
        <end position="715"/>
    </location>
</feature>
<dbReference type="PANTHER" id="PTHR30572:SF4">
    <property type="entry name" value="ABC TRANSPORTER PERMEASE YTRF"/>
    <property type="match status" value="1"/>
</dbReference>
<dbReference type="AlphaFoldDB" id="A0A841FJ61"/>
<feature type="transmembrane region" description="Helical" evidence="7">
    <location>
        <begin position="299"/>
        <end position="323"/>
    </location>
</feature>
<comment type="similarity">
    <text evidence="6">Belongs to the ABC-4 integral membrane protein family.</text>
</comment>
<feature type="transmembrane region" description="Helical" evidence="7">
    <location>
        <begin position="251"/>
        <end position="279"/>
    </location>
</feature>
<feature type="transmembrane region" description="Helical" evidence="7">
    <location>
        <begin position="20"/>
        <end position="40"/>
    </location>
</feature>
<evidence type="ECO:0000259" key="8">
    <source>
        <dbReference type="Pfam" id="PF02687"/>
    </source>
</evidence>
<protein>
    <submittedName>
        <fullName evidence="10">Putative ABC transport system permease protein</fullName>
    </submittedName>
</protein>
<dbReference type="InterPro" id="IPR050250">
    <property type="entry name" value="Macrolide_Exporter_MacB"/>
</dbReference>
<evidence type="ECO:0000256" key="6">
    <source>
        <dbReference type="ARBA" id="ARBA00038076"/>
    </source>
</evidence>
<proteinExistence type="inferred from homology"/>
<evidence type="ECO:0000313" key="10">
    <source>
        <dbReference type="EMBL" id="MBB6033592.1"/>
    </source>
</evidence>